<comment type="pathway">
    <text evidence="1 9">Porphyrin-containing compound metabolism; protoporphyrin-IX biosynthesis; coproporphyrinogen-III from 5-aminolevulinate: step 3/4.</text>
</comment>
<evidence type="ECO:0000256" key="3">
    <source>
        <dbReference type="ARBA" id="ARBA00013109"/>
    </source>
</evidence>
<keyword evidence="4 9" id="KW-0456">Lyase</keyword>
<evidence type="ECO:0000259" key="10">
    <source>
        <dbReference type="Pfam" id="PF02602"/>
    </source>
</evidence>
<evidence type="ECO:0000256" key="6">
    <source>
        <dbReference type="ARBA" id="ARBA00037589"/>
    </source>
</evidence>
<evidence type="ECO:0000256" key="1">
    <source>
        <dbReference type="ARBA" id="ARBA00004772"/>
    </source>
</evidence>
<gene>
    <name evidence="11" type="ORF">SAMN05877753_105272</name>
</gene>
<evidence type="ECO:0000313" key="12">
    <source>
        <dbReference type="Proteomes" id="UP000219546"/>
    </source>
</evidence>
<dbReference type="InterPro" id="IPR003754">
    <property type="entry name" value="4pyrrol_synth_uPrphyn_synth"/>
</dbReference>
<evidence type="ECO:0000256" key="8">
    <source>
        <dbReference type="ARBA" id="ARBA00048617"/>
    </source>
</evidence>
<keyword evidence="12" id="KW-1185">Reference proteome</keyword>
<dbReference type="GO" id="GO:0004852">
    <property type="term" value="F:uroporphyrinogen-III synthase activity"/>
    <property type="evidence" value="ECO:0007669"/>
    <property type="project" value="UniProtKB-UniRule"/>
</dbReference>
<evidence type="ECO:0000256" key="7">
    <source>
        <dbReference type="ARBA" id="ARBA00040167"/>
    </source>
</evidence>
<evidence type="ECO:0000256" key="9">
    <source>
        <dbReference type="RuleBase" id="RU366031"/>
    </source>
</evidence>
<dbReference type="Pfam" id="PF02602">
    <property type="entry name" value="HEM4"/>
    <property type="match status" value="1"/>
</dbReference>
<dbReference type="SUPFAM" id="SSF69618">
    <property type="entry name" value="HemD-like"/>
    <property type="match status" value="1"/>
</dbReference>
<evidence type="ECO:0000256" key="2">
    <source>
        <dbReference type="ARBA" id="ARBA00008133"/>
    </source>
</evidence>
<dbReference type="Proteomes" id="UP000219546">
    <property type="component" value="Unassembled WGS sequence"/>
</dbReference>
<dbReference type="UniPathway" id="UPA00251">
    <property type="reaction ID" value="UER00320"/>
</dbReference>
<dbReference type="PANTHER" id="PTHR38042">
    <property type="entry name" value="UROPORPHYRINOGEN-III SYNTHASE, CHLOROPLASTIC"/>
    <property type="match status" value="1"/>
</dbReference>
<comment type="similarity">
    <text evidence="2 9">Belongs to the uroporphyrinogen-III synthase family.</text>
</comment>
<comment type="function">
    <text evidence="6 9">Catalyzes cyclization of the linear tetrapyrrole, hydroxymethylbilane, to the macrocyclic uroporphyrinogen III.</text>
</comment>
<evidence type="ECO:0000313" key="11">
    <source>
        <dbReference type="EMBL" id="SNX71512.1"/>
    </source>
</evidence>
<proteinExistence type="inferred from homology"/>
<organism evidence="11 12">
    <name type="scientific">Bacillus oleivorans</name>
    <dbReference type="NCBI Taxonomy" id="1448271"/>
    <lineage>
        <taxon>Bacteria</taxon>
        <taxon>Bacillati</taxon>
        <taxon>Bacillota</taxon>
        <taxon>Bacilli</taxon>
        <taxon>Bacillales</taxon>
        <taxon>Bacillaceae</taxon>
        <taxon>Bacillus</taxon>
    </lineage>
</organism>
<sequence length="255" mass="28450">MYSDQPLKGYHVLFPRGGEAAKKFAHSVEQAGGVPYIAPLIDFQPIDFSILHESYNWIIFTSQNAVTYFFEKVKAESLSAKIAAVGKKTAAAVEKRGLSVQFTPSVYVADVFVQEFAGVMQGMDRILLPRGNLAGPTIKNELTAKGAFVEDPIVYETYFPEKSRELLSELLEQRIQNFIIAFTSPSTVQHFMDVYLMKKGRIEEKAFIYAVIGSSTRKALKAYGIEADIIPEQYTFDDLFQAIVKYIKSGGCINA</sequence>
<dbReference type="EC" id="4.2.1.75" evidence="3 9"/>
<name>A0A285CVC7_9BACI</name>
<dbReference type="CDD" id="cd06578">
    <property type="entry name" value="HemD"/>
    <property type="match status" value="1"/>
</dbReference>
<accession>A0A285CVC7</accession>
<dbReference type="RefSeq" id="WP_097159068.1">
    <property type="nucleotide sequence ID" value="NZ_JBEPMQ010000004.1"/>
</dbReference>
<evidence type="ECO:0000256" key="5">
    <source>
        <dbReference type="ARBA" id="ARBA00023244"/>
    </source>
</evidence>
<dbReference type="OrthoDB" id="9815856at2"/>
<dbReference type="EMBL" id="OAOP01000005">
    <property type="protein sequence ID" value="SNX71512.1"/>
    <property type="molecule type" value="Genomic_DNA"/>
</dbReference>
<dbReference type="InterPro" id="IPR036108">
    <property type="entry name" value="4pyrrol_syn_uPrphyn_synt_sf"/>
</dbReference>
<dbReference type="Gene3D" id="3.40.50.10090">
    <property type="match status" value="2"/>
</dbReference>
<dbReference type="GO" id="GO:0006780">
    <property type="term" value="P:uroporphyrinogen III biosynthetic process"/>
    <property type="evidence" value="ECO:0007669"/>
    <property type="project" value="UniProtKB-UniRule"/>
</dbReference>
<dbReference type="PANTHER" id="PTHR38042:SF1">
    <property type="entry name" value="UROPORPHYRINOGEN-III SYNTHASE, CHLOROPLASTIC"/>
    <property type="match status" value="1"/>
</dbReference>
<feature type="domain" description="Tetrapyrrole biosynthesis uroporphyrinogen III synthase" evidence="10">
    <location>
        <begin position="23"/>
        <end position="241"/>
    </location>
</feature>
<keyword evidence="5 9" id="KW-0627">Porphyrin biosynthesis</keyword>
<protein>
    <recommendedName>
        <fullName evidence="7 9">Uroporphyrinogen-III synthase</fullName>
        <ecNumber evidence="3 9">4.2.1.75</ecNumber>
    </recommendedName>
</protein>
<evidence type="ECO:0000256" key="4">
    <source>
        <dbReference type="ARBA" id="ARBA00023239"/>
    </source>
</evidence>
<reference evidence="11 12" key="1">
    <citation type="submission" date="2017-08" db="EMBL/GenBank/DDBJ databases">
        <authorList>
            <person name="de Groot N.N."/>
        </authorList>
    </citation>
    <scope>NUCLEOTIDE SEQUENCE [LARGE SCALE GENOMIC DNA]</scope>
    <source>
        <strain evidence="11 12">JC228</strain>
    </source>
</reference>
<dbReference type="GO" id="GO:0006782">
    <property type="term" value="P:protoporphyrinogen IX biosynthetic process"/>
    <property type="evidence" value="ECO:0007669"/>
    <property type="project" value="UniProtKB-UniRule"/>
</dbReference>
<comment type="catalytic activity">
    <reaction evidence="8 9">
        <text>hydroxymethylbilane = uroporphyrinogen III + H2O</text>
        <dbReference type="Rhea" id="RHEA:18965"/>
        <dbReference type="ChEBI" id="CHEBI:15377"/>
        <dbReference type="ChEBI" id="CHEBI:57308"/>
        <dbReference type="ChEBI" id="CHEBI:57845"/>
        <dbReference type="EC" id="4.2.1.75"/>
    </reaction>
</comment>
<dbReference type="AlphaFoldDB" id="A0A285CVC7"/>
<dbReference type="InterPro" id="IPR039793">
    <property type="entry name" value="UROS/Hem4"/>
</dbReference>